<dbReference type="EMBL" id="ML170240">
    <property type="protein sequence ID" value="TDL16550.1"/>
    <property type="molecule type" value="Genomic_DNA"/>
</dbReference>
<name>A0A4Y7PPX6_9AGAM</name>
<evidence type="ECO:0000313" key="4">
    <source>
        <dbReference type="Proteomes" id="UP000294933"/>
    </source>
</evidence>
<proteinExistence type="predicted"/>
<feature type="region of interest" description="Disordered" evidence="2">
    <location>
        <begin position="25"/>
        <end position="54"/>
    </location>
</feature>
<dbReference type="STRING" id="50990.A0A4Y7PPX6"/>
<dbReference type="Proteomes" id="UP000294933">
    <property type="component" value="Unassembled WGS sequence"/>
</dbReference>
<sequence length="498" mass="57079">MDALNRVLESLFSVRIVDDLNDTASTRTHRTRRKARSHDRDRHTGRRSGEMRERDVRVHDNLEDLRRDNREYKRKIEKLQKDLDHAKEDVERYRRKRKEAEEQKALFADQNKELEERLDILKDHHARAVEDFENLRISPQLFASPPAPPPIPLPPAFGFPLEDRHGALRKLEEKEEDLRALRVFLDKTDEVPGAEVIRLVSDLNNEIEILAATVVDDVQFEKRWEQQQAEAITPSSELENGFGSQLCQSLVAGDHDHSSDPTLIQLAIQAWEVYCCRRVLEAFVLGLYPDTDETLWGAFKKMQEKEPQQVAARWRSLARTYLKASQNESGSSFDEATQRLVRENVEGISFILCFAGCKEPFRPDPNTIQTIFGSKVEWIVHLASNLATTLREKIMSAEFELVMELPGASFDPEEMDDFSRERWRDTSQPAEEAKHGVGAEILCTAAFGLKCTSERRPIHDDGSVGATVTERRLLMKPRVILPSVIELMKREESGSSTA</sequence>
<evidence type="ECO:0000256" key="2">
    <source>
        <dbReference type="SAM" id="MobiDB-lite"/>
    </source>
</evidence>
<keyword evidence="1" id="KW-0175">Coiled coil</keyword>
<dbReference type="VEuPathDB" id="FungiDB:BD410DRAFT_831987"/>
<reference evidence="3 4" key="1">
    <citation type="submission" date="2018-06" db="EMBL/GenBank/DDBJ databases">
        <title>A transcriptomic atlas of mushroom development highlights an independent origin of complex multicellularity.</title>
        <authorList>
            <consortium name="DOE Joint Genome Institute"/>
            <person name="Krizsan K."/>
            <person name="Almasi E."/>
            <person name="Merenyi Z."/>
            <person name="Sahu N."/>
            <person name="Viragh M."/>
            <person name="Koszo T."/>
            <person name="Mondo S."/>
            <person name="Kiss B."/>
            <person name="Balint B."/>
            <person name="Kues U."/>
            <person name="Barry K."/>
            <person name="Hegedus J.C."/>
            <person name="Henrissat B."/>
            <person name="Johnson J."/>
            <person name="Lipzen A."/>
            <person name="Ohm R."/>
            <person name="Nagy I."/>
            <person name="Pangilinan J."/>
            <person name="Yan J."/>
            <person name="Xiong Y."/>
            <person name="Grigoriev I.V."/>
            <person name="Hibbett D.S."/>
            <person name="Nagy L.G."/>
        </authorList>
    </citation>
    <scope>NUCLEOTIDE SEQUENCE [LARGE SCALE GENOMIC DNA]</scope>
    <source>
        <strain evidence="3 4">SZMC22713</strain>
    </source>
</reference>
<organism evidence="3 4">
    <name type="scientific">Rickenella mellea</name>
    <dbReference type="NCBI Taxonomy" id="50990"/>
    <lineage>
        <taxon>Eukaryota</taxon>
        <taxon>Fungi</taxon>
        <taxon>Dikarya</taxon>
        <taxon>Basidiomycota</taxon>
        <taxon>Agaricomycotina</taxon>
        <taxon>Agaricomycetes</taxon>
        <taxon>Hymenochaetales</taxon>
        <taxon>Rickenellaceae</taxon>
        <taxon>Rickenella</taxon>
    </lineage>
</organism>
<feature type="compositionally biased region" description="Basic and acidic residues" evidence="2">
    <location>
        <begin position="38"/>
        <end position="54"/>
    </location>
</feature>
<evidence type="ECO:0000256" key="1">
    <source>
        <dbReference type="SAM" id="Coils"/>
    </source>
</evidence>
<evidence type="ECO:0000313" key="3">
    <source>
        <dbReference type="EMBL" id="TDL16550.1"/>
    </source>
</evidence>
<keyword evidence="4" id="KW-1185">Reference proteome</keyword>
<gene>
    <name evidence="3" type="ORF">BD410DRAFT_831987</name>
</gene>
<dbReference type="AlphaFoldDB" id="A0A4Y7PPX6"/>
<dbReference type="OrthoDB" id="3222645at2759"/>
<feature type="coiled-coil region" evidence="1">
    <location>
        <begin position="62"/>
        <end position="131"/>
    </location>
</feature>
<accession>A0A4Y7PPX6</accession>
<feature type="compositionally biased region" description="Basic residues" evidence="2">
    <location>
        <begin position="27"/>
        <end position="37"/>
    </location>
</feature>
<protein>
    <submittedName>
        <fullName evidence="3">Uncharacterized protein</fullName>
    </submittedName>
</protein>